<evidence type="ECO:0000256" key="3">
    <source>
        <dbReference type="ARBA" id="ARBA00023274"/>
    </source>
</evidence>
<keyword evidence="5" id="KW-1185">Reference proteome</keyword>
<dbReference type="Proteomes" id="UP000095009">
    <property type="component" value="Unassembled WGS sequence"/>
</dbReference>
<dbReference type="GO" id="GO:0003735">
    <property type="term" value="F:structural constituent of ribosome"/>
    <property type="evidence" value="ECO:0007669"/>
    <property type="project" value="InterPro"/>
</dbReference>
<evidence type="ECO:0000313" key="4">
    <source>
        <dbReference type="EMBL" id="ODQ68649.1"/>
    </source>
</evidence>
<reference evidence="4 5" key="1">
    <citation type="journal article" date="2016" name="Proc. Natl. Acad. Sci. U.S.A.">
        <title>Comparative genomics of biotechnologically important yeasts.</title>
        <authorList>
            <person name="Riley R."/>
            <person name="Haridas S."/>
            <person name="Wolfe K.H."/>
            <person name="Lopes M.R."/>
            <person name="Hittinger C.T."/>
            <person name="Goeker M."/>
            <person name="Salamov A.A."/>
            <person name="Wisecaver J.H."/>
            <person name="Long T.M."/>
            <person name="Calvey C.H."/>
            <person name="Aerts A.L."/>
            <person name="Barry K.W."/>
            <person name="Choi C."/>
            <person name="Clum A."/>
            <person name="Coughlan A.Y."/>
            <person name="Deshpande S."/>
            <person name="Douglass A.P."/>
            <person name="Hanson S.J."/>
            <person name="Klenk H.-P."/>
            <person name="LaButti K.M."/>
            <person name="Lapidus A."/>
            <person name="Lindquist E.A."/>
            <person name="Lipzen A.M."/>
            <person name="Meier-Kolthoff J.P."/>
            <person name="Ohm R.A."/>
            <person name="Otillar R.P."/>
            <person name="Pangilinan J.L."/>
            <person name="Peng Y."/>
            <person name="Rokas A."/>
            <person name="Rosa C.A."/>
            <person name="Scheuner C."/>
            <person name="Sibirny A.A."/>
            <person name="Slot J.C."/>
            <person name="Stielow J.B."/>
            <person name="Sun H."/>
            <person name="Kurtzman C.P."/>
            <person name="Blackwell M."/>
            <person name="Grigoriev I.V."/>
            <person name="Jeffries T.W."/>
        </authorList>
    </citation>
    <scope>NUCLEOTIDE SEQUENCE [LARGE SCALE GENOMIC DNA]</scope>
    <source>
        <strain evidence="4 5">DSM 6958</strain>
    </source>
</reference>
<dbReference type="GO" id="GO:0005840">
    <property type="term" value="C:ribosome"/>
    <property type="evidence" value="ECO:0007669"/>
    <property type="project" value="UniProtKB-KW"/>
</dbReference>
<dbReference type="Gene3D" id="2.40.50.140">
    <property type="entry name" value="Nucleic acid-binding proteins"/>
    <property type="match status" value="1"/>
</dbReference>
<dbReference type="CDD" id="cd00364">
    <property type="entry name" value="Ribosomal_uS17"/>
    <property type="match status" value="1"/>
</dbReference>
<dbReference type="STRING" id="857566.A0A1E3PTA0"/>
<keyword evidence="2" id="KW-0689">Ribosomal protein</keyword>
<protein>
    <submittedName>
        <fullName evidence="4">Nucleic acid-binding protein</fullName>
    </submittedName>
</protein>
<comment type="similarity">
    <text evidence="1">Belongs to the universal ribosomal protein uS17 family.</text>
</comment>
<keyword evidence="3" id="KW-0687">Ribonucleoprotein</keyword>
<dbReference type="InterPro" id="IPR012340">
    <property type="entry name" value="NA-bd_OB-fold"/>
</dbReference>
<dbReference type="PANTHER" id="PTHR10744:SF1">
    <property type="entry name" value="SMALL RIBOSOMAL SUBUNIT PROTEIN US17M"/>
    <property type="match status" value="1"/>
</dbReference>
<sequence>MARQNLVGMVISQGKMNKTIKVRVQSLIYNSRINKDVMSRSDFVVHDEANVCKEGDVVRIEACRPLSSSKRFAVAQIKSNKGQEWVNYMKEAPIMVAQQEQEKIRLFNQAREHRIAETGKTVLDKLRLIEAFELGKASNEVGDAQKAQEQEINQYKQELGIKSWGEDSYKIKLGLDKLKAEAEAQKLKVKVLEFIQNQPGKTNEILTSLSKNPQDIKLNIKVNILKKYFSQTGLEL</sequence>
<dbReference type="EMBL" id="KV454406">
    <property type="protein sequence ID" value="ODQ68649.1"/>
    <property type="molecule type" value="Genomic_DNA"/>
</dbReference>
<name>A0A1E3PTA0_9ASCO</name>
<evidence type="ECO:0000256" key="2">
    <source>
        <dbReference type="ARBA" id="ARBA00022980"/>
    </source>
</evidence>
<proteinExistence type="inferred from homology"/>
<accession>A0A1E3PTA0</accession>
<dbReference type="SUPFAM" id="SSF50249">
    <property type="entry name" value="Nucleic acid-binding proteins"/>
    <property type="match status" value="1"/>
</dbReference>
<dbReference type="GO" id="GO:0006412">
    <property type="term" value="P:translation"/>
    <property type="evidence" value="ECO:0007669"/>
    <property type="project" value="InterPro"/>
</dbReference>
<evidence type="ECO:0000256" key="1">
    <source>
        <dbReference type="ARBA" id="ARBA00010254"/>
    </source>
</evidence>
<organism evidence="4 5">
    <name type="scientific">Nadsonia fulvescens var. elongata DSM 6958</name>
    <dbReference type="NCBI Taxonomy" id="857566"/>
    <lineage>
        <taxon>Eukaryota</taxon>
        <taxon>Fungi</taxon>
        <taxon>Dikarya</taxon>
        <taxon>Ascomycota</taxon>
        <taxon>Saccharomycotina</taxon>
        <taxon>Dipodascomycetes</taxon>
        <taxon>Dipodascales</taxon>
        <taxon>Dipodascales incertae sedis</taxon>
        <taxon>Nadsonia</taxon>
    </lineage>
</organism>
<dbReference type="AlphaFoldDB" id="A0A1E3PTA0"/>
<dbReference type="GO" id="GO:0005739">
    <property type="term" value="C:mitochondrion"/>
    <property type="evidence" value="ECO:0007669"/>
    <property type="project" value="TreeGrafter"/>
</dbReference>
<dbReference type="GO" id="GO:1990904">
    <property type="term" value="C:ribonucleoprotein complex"/>
    <property type="evidence" value="ECO:0007669"/>
    <property type="project" value="UniProtKB-KW"/>
</dbReference>
<dbReference type="InterPro" id="IPR000266">
    <property type="entry name" value="Ribosomal_uS17"/>
</dbReference>
<dbReference type="Pfam" id="PF00366">
    <property type="entry name" value="Ribosomal_S17"/>
    <property type="match status" value="1"/>
</dbReference>
<evidence type="ECO:0000313" key="5">
    <source>
        <dbReference type="Proteomes" id="UP000095009"/>
    </source>
</evidence>
<dbReference type="OrthoDB" id="274752at2759"/>
<gene>
    <name evidence="4" type="ORF">NADFUDRAFT_81533</name>
</gene>
<dbReference type="PANTHER" id="PTHR10744">
    <property type="entry name" value="40S RIBOSOMAL PROTEIN S11 FAMILY MEMBER"/>
    <property type="match status" value="1"/>
</dbReference>